<organism evidence="2 3">
    <name type="scientific">Microbulbifer harenosus</name>
    <dbReference type="NCBI Taxonomy" id="2576840"/>
    <lineage>
        <taxon>Bacteria</taxon>
        <taxon>Pseudomonadati</taxon>
        <taxon>Pseudomonadota</taxon>
        <taxon>Gammaproteobacteria</taxon>
        <taxon>Cellvibrionales</taxon>
        <taxon>Microbulbiferaceae</taxon>
        <taxon>Microbulbifer</taxon>
    </lineage>
</organism>
<accession>A0ABY2UCL5</accession>
<comment type="caution">
    <text evidence="2">The sequence shown here is derived from an EMBL/GenBank/DDBJ whole genome shotgun (WGS) entry which is preliminary data.</text>
</comment>
<evidence type="ECO:0000313" key="3">
    <source>
        <dbReference type="Proteomes" id="UP000306791"/>
    </source>
</evidence>
<protein>
    <recommendedName>
        <fullName evidence="4">TonB C-terminal domain-containing protein</fullName>
    </recommendedName>
</protein>
<name>A0ABY2UCL5_9GAMM</name>
<feature type="chain" id="PRO_5047036041" description="TonB C-terminal domain-containing protein" evidence="1">
    <location>
        <begin position="18"/>
        <end position="111"/>
    </location>
</feature>
<evidence type="ECO:0000256" key="1">
    <source>
        <dbReference type="SAM" id="SignalP"/>
    </source>
</evidence>
<keyword evidence="3" id="KW-1185">Reference proteome</keyword>
<gene>
    <name evidence="2" type="ORF">FDY93_19230</name>
</gene>
<evidence type="ECO:0000313" key="2">
    <source>
        <dbReference type="EMBL" id="TLM73011.1"/>
    </source>
</evidence>
<dbReference type="EMBL" id="VANI01000045">
    <property type="protein sequence ID" value="TLM73011.1"/>
    <property type="molecule type" value="Genomic_DNA"/>
</dbReference>
<reference evidence="2 3" key="1">
    <citation type="submission" date="2019-05" db="EMBL/GenBank/DDBJ databases">
        <title>Microbulbifer harenosus sp. nov., an alginate-degrading bacterium isolated from coastal sand.</title>
        <authorList>
            <person name="Huang H."/>
            <person name="Mo K."/>
            <person name="Bao S."/>
        </authorList>
    </citation>
    <scope>NUCLEOTIDE SEQUENCE [LARGE SCALE GENOMIC DNA]</scope>
    <source>
        <strain evidence="2 3">HB161719</strain>
    </source>
</reference>
<dbReference type="RefSeq" id="WP_138237375.1">
    <property type="nucleotide sequence ID" value="NZ_CP185860.1"/>
</dbReference>
<evidence type="ECO:0008006" key="4">
    <source>
        <dbReference type="Google" id="ProtNLM"/>
    </source>
</evidence>
<dbReference type="Proteomes" id="UP000306791">
    <property type="component" value="Unassembled WGS sequence"/>
</dbReference>
<proteinExistence type="predicted"/>
<keyword evidence="1" id="KW-0732">Signal</keyword>
<feature type="signal peptide" evidence="1">
    <location>
        <begin position="1"/>
        <end position="17"/>
    </location>
</feature>
<sequence length="111" mass="12592">MRKFLFIVFFLPSLALACLPCKERDLQIKKYPVFLFEDTSKFNVKAVEGLAKLEIGADGKVKSVELISKNSDTVPDSVLLKVILKTEFVPKLENCNLVDVSNYEFQFSIEV</sequence>
<dbReference type="PROSITE" id="PS51257">
    <property type="entry name" value="PROKAR_LIPOPROTEIN"/>
    <property type="match status" value="1"/>
</dbReference>